<protein>
    <submittedName>
        <fullName evidence="1">Uncharacterized protein</fullName>
    </submittedName>
</protein>
<evidence type="ECO:0000313" key="2">
    <source>
        <dbReference type="Proteomes" id="UP000015104"/>
    </source>
</evidence>
<dbReference type="Proteomes" id="UP000015104">
    <property type="component" value="Unassembled WGS sequence"/>
</dbReference>
<dbReference type="AlphaFoldDB" id="T1KJW3"/>
<name>T1KJW3_TETUR</name>
<sequence>MNLVQGTLLVKLSEKTSLTQLQ</sequence>
<proteinExistence type="predicted"/>
<reference evidence="1" key="2">
    <citation type="submission" date="2015-06" db="UniProtKB">
        <authorList>
            <consortium name="EnsemblMetazoa"/>
        </authorList>
    </citation>
    <scope>IDENTIFICATION</scope>
</reference>
<accession>T1KJW3</accession>
<reference evidence="2" key="1">
    <citation type="submission" date="2011-08" db="EMBL/GenBank/DDBJ databases">
        <authorList>
            <person name="Rombauts S."/>
        </authorList>
    </citation>
    <scope>NUCLEOTIDE SEQUENCE</scope>
    <source>
        <strain evidence="2">London</strain>
    </source>
</reference>
<evidence type="ECO:0000313" key="1">
    <source>
        <dbReference type="EnsemblMetazoa" id="tetur13g01440.1"/>
    </source>
</evidence>
<dbReference type="HOGENOM" id="CLU_3425263_0_0_1"/>
<keyword evidence="2" id="KW-1185">Reference proteome</keyword>
<dbReference type="EnsemblMetazoa" id="tetur13g01440.1">
    <property type="protein sequence ID" value="tetur13g01440.1"/>
    <property type="gene ID" value="tetur13g01440"/>
</dbReference>
<organism evidence="1 2">
    <name type="scientific">Tetranychus urticae</name>
    <name type="common">Two-spotted spider mite</name>
    <dbReference type="NCBI Taxonomy" id="32264"/>
    <lineage>
        <taxon>Eukaryota</taxon>
        <taxon>Metazoa</taxon>
        <taxon>Ecdysozoa</taxon>
        <taxon>Arthropoda</taxon>
        <taxon>Chelicerata</taxon>
        <taxon>Arachnida</taxon>
        <taxon>Acari</taxon>
        <taxon>Acariformes</taxon>
        <taxon>Trombidiformes</taxon>
        <taxon>Prostigmata</taxon>
        <taxon>Eleutherengona</taxon>
        <taxon>Raphignathae</taxon>
        <taxon>Tetranychoidea</taxon>
        <taxon>Tetranychidae</taxon>
        <taxon>Tetranychus</taxon>
    </lineage>
</organism>
<dbReference type="EMBL" id="CAEY01000169">
    <property type="status" value="NOT_ANNOTATED_CDS"/>
    <property type="molecule type" value="Genomic_DNA"/>
</dbReference>